<name>A0A2K2CYK6_BRADI</name>
<evidence type="ECO:0000313" key="3">
    <source>
        <dbReference type="Proteomes" id="UP000008810"/>
    </source>
</evidence>
<sequence length="103" mass="10833">MSTAGRPPLMGTSSLTGGPTVIDDVIITGRKLVTGVPPVSDAFFRLLLIHVFVVVGAARAVGRVVEVSSLVDLLDHGPRLELLDVNGCHAFHPISNIVRARLG</sequence>
<reference evidence="1" key="2">
    <citation type="submission" date="2017-06" db="EMBL/GenBank/DDBJ databases">
        <title>WGS assembly of Brachypodium distachyon.</title>
        <authorList>
            <consortium name="The International Brachypodium Initiative"/>
            <person name="Lucas S."/>
            <person name="Harmon-Smith M."/>
            <person name="Lail K."/>
            <person name="Tice H."/>
            <person name="Grimwood J."/>
            <person name="Bruce D."/>
            <person name="Barry K."/>
            <person name="Shu S."/>
            <person name="Lindquist E."/>
            <person name="Wang M."/>
            <person name="Pitluck S."/>
            <person name="Vogel J.P."/>
            <person name="Garvin D.F."/>
            <person name="Mockler T.C."/>
            <person name="Schmutz J."/>
            <person name="Rokhsar D."/>
            <person name="Bevan M.W."/>
        </authorList>
    </citation>
    <scope>NUCLEOTIDE SEQUENCE</scope>
    <source>
        <strain evidence="1">Bd21</strain>
    </source>
</reference>
<proteinExistence type="predicted"/>
<evidence type="ECO:0000313" key="1">
    <source>
        <dbReference type="EMBL" id="PNT67115.1"/>
    </source>
</evidence>
<protein>
    <submittedName>
        <fullName evidence="1 2">Uncharacterized protein</fullName>
    </submittedName>
</protein>
<accession>A0A2K2CYK6</accession>
<dbReference type="Gramene" id="PNT67115">
    <property type="protein sequence ID" value="PNT67115"/>
    <property type="gene ID" value="BRADI_3g21203v3"/>
</dbReference>
<dbReference type="AlphaFoldDB" id="A0A2K2CYK6"/>
<reference evidence="1 2" key="1">
    <citation type="journal article" date="2010" name="Nature">
        <title>Genome sequencing and analysis of the model grass Brachypodium distachyon.</title>
        <authorList>
            <consortium name="International Brachypodium Initiative"/>
        </authorList>
    </citation>
    <scope>NUCLEOTIDE SEQUENCE [LARGE SCALE GENOMIC DNA]</scope>
    <source>
        <strain evidence="1 2">Bd21</strain>
    </source>
</reference>
<reference evidence="2" key="3">
    <citation type="submission" date="2018-08" db="UniProtKB">
        <authorList>
            <consortium name="EnsemblPlants"/>
        </authorList>
    </citation>
    <scope>IDENTIFICATION</scope>
    <source>
        <strain evidence="2">cv. Bd21</strain>
    </source>
</reference>
<organism evidence="1">
    <name type="scientific">Brachypodium distachyon</name>
    <name type="common">Purple false brome</name>
    <name type="synonym">Trachynia distachya</name>
    <dbReference type="NCBI Taxonomy" id="15368"/>
    <lineage>
        <taxon>Eukaryota</taxon>
        <taxon>Viridiplantae</taxon>
        <taxon>Streptophyta</taxon>
        <taxon>Embryophyta</taxon>
        <taxon>Tracheophyta</taxon>
        <taxon>Spermatophyta</taxon>
        <taxon>Magnoliopsida</taxon>
        <taxon>Liliopsida</taxon>
        <taxon>Poales</taxon>
        <taxon>Poaceae</taxon>
        <taxon>BOP clade</taxon>
        <taxon>Pooideae</taxon>
        <taxon>Stipodae</taxon>
        <taxon>Brachypodieae</taxon>
        <taxon>Brachypodium</taxon>
    </lineage>
</organism>
<dbReference type="Proteomes" id="UP000008810">
    <property type="component" value="Chromosome 3"/>
</dbReference>
<dbReference type="InParanoid" id="A0A2K2CYK6"/>
<evidence type="ECO:0000313" key="2">
    <source>
        <dbReference type="EnsemblPlants" id="PNT67115"/>
    </source>
</evidence>
<dbReference type="EnsemblPlants" id="PNT67115">
    <property type="protein sequence ID" value="PNT67115"/>
    <property type="gene ID" value="BRADI_3g21203v3"/>
</dbReference>
<dbReference type="EMBL" id="CM000882">
    <property type="protein sequence ID" value="PNT67115.1"/>
    <property type="molecule type" value="Genomic_DNA"/>
</dbReference>
<gene>
    <name evidence="1" type="ORF">BRADI_3g21203v3</name>
</gene>
<keyword evidence="3" id="KW-1185">Reference proteome</keyword>